<keyword evidence="3" id="KW-1185">Reference proteome</keyword>
<dbReference type="Proteomes" id="UP001054837">
    <property type="component" value="Unassembled WGS sequence"/>
</dbReference>
<accession>A0AAV4VHQ3</accession>
<comment type="caution">
    <text evidence="2">The sequence shown here is derived from an EMBL/GenBank/DDBJ whole genome shotgun (WGS) entry which is preliminary data.</text>
</comment>
<reference evidence="2 3" key="1">
    <citation type="submission" date="2021-06" db="EMBL/GenBank/DDBJ databases">
        <title>Caerostris darwini draft genome.</title>
        <authorList>
            <person name="Kono N."/>
            <person name="Arakawa K."/>
        </authorList>
    </citation>
    <scope>NUCLEOTIDE SEQUENCE [LARGE SCALE GENOMIC DNA]</scope>
</reference>
<protein>
    <submittedName>
        <fullName evidence="2">Uncharacterized protein</fullName>
    </submittedName>
</protein>
<organism evidence="2 3">
    <name type="scientific">Caerostris darwini</name>
    <dbReference type="NCBI Taxonomy" id="1538125"/>
    <lineage>
        <taxon>Eukaryota</taxon>
        <taxon>Metazoa</taxon>
        <taxon>Ecdysozoa</taxon>
        <taxon>Arthropoda</taxon>
        <taxon>Chelicerata</taxon>
        <taxon>Arachnida</taxon>
        <taxon>Araneae</taxon>
        <taxon>Araneomorphae</taxon>
        <taxon>Entelegynae</taxon>
        <taxon>Araneoidea</taxon>
        <taxon>Araneidae</taxon>
        <taxon>Caerostris</taxon>
    </lineage>
</organism>
<feature type="compositionally biased region" description="Basic residues" evidence="1">
    <location>
        <begin position="75"/>
        <end position="87"/>
    </location>
</feature>
<gene>
    <name evidence="2" type="primary">AVEN_92301_1</name>
    <name evidence="2" type="ORF">CDAR_192741</name>
</gene>
<evidence type="ECO:0000313" key="2">
    <source>
        <dbReference type="EMBL" id="GIY69671.1"/>
    </source>
</evidence>
<dbReference type="EMBL" id="BPLQ01013083">
    <property type="protein sequence ID" value="GIY69671.1"/>
    <property type="molecule type" value="Genomic_DNA"/>
</dbReference>
<dbReference type="AlphaFoldDB" id="A0AAV4VHQ3"/>
<sequence>MGYFLLTSAYMSQSKAMNRQPTWRLLNAPWHCDANSMGHRNTVDNADDPDSDSAHEPSIYDRHSMELSDMEKGPRRILRNLHNRKGPPSRLDMPRLSLLGKPINYRPPRHRDPRYRKAQLMVHNILDRPRGPIAVIYHSLM</sequence>
<proteinExistence type="predicted"/>
<feature type="region of interest" description="Disordered" evidence="1">
    <location>
        <begin position="37"/>
        <end position="111"/>
    </location>
</feature>
<evidence type="ECO:0000256" key="1">
    <source>
        <dbReference type="SAM" id="MobiDB-lite"/>
    </source>
</evidence>
<name>A0AAV4VHQ3_9ARAC</name>
<evidence type="ECO:0000313" key="3">
    <source>
        <dbReference type="Proteomes" id="UP001054837"/>
    </source>
</evidence>
<feature type="compositionally biased region" description="Basic and acidic residues" evidence="1">
    <location>
        <begin position="52"/>
        <end position="74"/>
    </location>
</feature>